<reference evidence="1 2" key="1">
    <citation type="journal article" date="2024" name="Chem. Sci.">
        <title>Discovery of megapolipeptins by genome mining of a Burkholderiales bacteria collection.</title>
        <authorList>
            <person name="Paulo B.S."/>
            <person name="Recchia M.J.J."/>
            <person name="Lee S."/>
            <person name="Fergusson C.H."/>
            <person name="Romanowski S.B."/>
            <person name="Hernandez A."/>
            <person name="Krull N."/>
            <person name="Liu D.Y."/>
            <person name="Cavanagh H."/>
            <person name="Bos A."/>
            <person name="Gray C.A."/>
            <person name="Murphy B.T."/>
            <person name="Linington R.G."/>
            <person name="Eustaquio A.S."/>
        </authorList>
    </citation>
    <scope>NUCLEOTIDE SEQUENCE [LARGE SCALE GENOMIC DNA]</scope>
    <source>
        <strain evidence="1 2">RL17-335-BIF-A</strain>
    </source>
</reference>
<dbReference type="Proteomes" id="UP001629367">
    <property type="component" value="Unassembled WGS sequence"/>
</dbReference>
<gene>
    <name evidence="1" type="ORF">PQQ68_23860</name>
</gene>
<organism evidence="1 2">
    <name type="scientific">Paraburkholderia dilworthii</name>
    <dbReference type="NCBI Taxonomy" id="948106"/>
    <lineage>
        <taxon>Bacteria</taxon>
        <taxon>Pseudomonadati</taxon>
        <taxon>Pseudomonadota</taxon>
        <taxon>Betaproteobacteria</taxon>
        <taxon>Burkholderiales</taxon>
        <taxon>Burkholderiaceae</taxon>
        <taxon>Paraburkholderia</taxon>
    </lineage>
</organism>
<comment type="caution">
    <text evidence="1">The sequence shown here is derived from an EMBL/GenBank/DDBJ whole genome shotgun (WGS) entry which is preliminary data.</text>
</comment>
<evidence type="ECO:0000313" key="1">
    <source>
        <dbReference type="EMBL" id="MFM0596067.1"/>
    </source>
</evidence>
<keyword evidence="2" id="KW-1185">Reference proteome</keyword>
<proteinExistence type="predicted"/>
<dbReference type="RefSeq" id="WP_408215830.1">
    <property type="nucleotide sequence ID" value="NZ_JAQQBZ010000019.1"/>
</dbReference>
<evidence type="ECO:0000313" key="2">
    <source>
        <dbReference type="Proteomes" id="UP001629367"/>
    </source>
</evidence>
<protein>
    <submittedName>
        <fullName evidence="1">Uncharacterized protein</fullName>
    </submittedName>
</protein>
<accession>A0ABW9DE68</accession>
<sequence length="443" mass="49000">MTSLIPAPPASAPVLPALPATVLPGLTALTTALGIPRTVLASDEEIEYAWRDLPRELKEIPAPLRGELVARMCVAVSTGLFDGAMNYIWNAAILQLRTKVRNFGLPIVAQIVQNDFEEKHLLELQDSKLLELSLKLNLVDEDGFFFLDQCRDVRNNFSAAHPTLGTVNDREFTTFLNRCVRYALADASSPKGVDIGAFISAVKGARFNANQLAIWVQRLGETHDAQRQMLVGMAHGIYCDPNTPEPPRLNSLDICGALKAGFTAAVRSDLINRHSEYAAKGDEPRHTASLQFFEKLGLLTLLNESEQHGVFFKAIDRLWNVHNGMNNFYNEPPFAERLQELSQQGAVPETAQEQFVETVVCCYIGNGYGVCWAAEANYQNMIRAFSPREIATMVRLAMSPSNALGRRIASITTCRTRFKTALMLIDPASVPSGVRADYDNFLK</sequence>
<name>A0ABW9DE68_9BURK</name>
<dbReference type="EMBL" id="JAQQBZ010000019">
    <property type="protein sequence ID" value="MFM0596067.1"/>
    <property type="molecule type" value="Genomic_DNA"/>
</dbReference>